<evidence type="ECO:0000313" key="4">
    <source>
        <dbReference type="Proteomes" id="UP000887577"/>
    </source>
</evidence>
<keyword evidence="1" id="KW-0812">Transmembrane</keyword>
<keyword evidence="4" id="KW-1185">Reference proteome</keyword>
<feature type="transmembrane region" description="Helical" evidence="1">
    <location>
        <begin position="263"/>
        <end position="281"/>
    </location>
</feature>
<feature type="transmembrane region" description="Helical" evidence="1">
    <location>
        <begin position="143"/>
        <end position="166"/>
    </location>
</feature>
<proteinExistence type="predicted"/>
<dbReference type="InterPro" id="IPR009878">
    <property type="entry name" value="Phlebovirus_G2_fusion"/>
</dbReference>
<feature type="transmembrane region" description="Helical" evidence="1">
    <location>
        <begin position="341"/>
        <end position="360"/>
    </location>
</feature>
<evidence type="ECO:0000259" key="2">
    <source>
        <dbReference type="Pfam" id="PF07245"/>
    </source>
</evidence>
<keyword evidence="1" id="KW-0472">Membrane</keyword>
<reference evidence="5" key="1">
    <citation type="submission" date="2022-11" db="UniProtKB">
        <authorList>
            <consortium name="WormBaseParasite"/>
        </authorList>
    </citation>
    <scope>IDENTIFICATION</scope>
</reference>
<evidence type="ECO:0000259" key="3">
    <source>
        <dbReference type="Pfam" id="PF18701"/>
    </source>
</evidence>
<dbReference type="InterPro" id="IPR040676">
    <property type="entry name" value="DUF5641"/>
</dbReference>
<dbReference type="Pfam" id="PF07245">
    <property type="entry name" value="Phlebovirus_G2"/>
    <property type="match status" value="1"/>
</dbReference>
<dbReference type="Pfam" id="PF18701">
    <property type="entry name" value="DUF5641"/>
    <property type="match status" value="1"/>
</dbReference>
<evidence type="ECO:0000313" key="5">
    <source>
        <dbReference type="WBParaSite" id="PSU_v2.g9878.t1"/>
    </source>
</evidence>
<name>A0A914ZHU8_9BILA</name>
<dbReference type="WBParaSite" id="PSU_v2.g9878.t1">
    <property type="protein sequence ID" value="PSU_v2.g9878.t1"/>
    <property type="gene ID" value="PSU_v2.g9878"/>
</dbReference>
<dbReference type="PANTHER" id="PTHR47331">
    <property type="entry name" value="PHD-TYPE DOMAIN-CONTAINING PROTEIN"/>
    <property type="match status" value="1"/>
</dbReference>
<feature type="domain" description="DUF5641" evidence="3">
    <location>
        <begin position="3"/>
        <end position="89"/>
    </location>
</feature>
<dbReference type="Proteomes" id="UP000887577">
    <property type="component" value="Unplaced"/>
</dbReference>
<dbReference type="AlphaFoldDB" id="A0A914ZHU8"/>
<sequence length="830" mass="93616">MCLDRTWIRWRKEYLTKLRETSQNLHNQKGIDLIPEVGEIVLIEEDEVPRGRWRMGKITEVNKSRDGHIRAVVVQTANGHLLNRSPAHLYPLEANLDPESRKTIKSKDSTSDVQCQTNKVVQNKKPPLVPENRRVTRSMKSNVNSLFFFLTLCQLFLLSIAGAPIIEEAYCKNGEIITKTLNVTKISIHLPERSKLIQVNESTSIIPIPSELLTSHSIFETIFWSNTGDSFTLNLECGFTDFCQLVTCVFCTDHITHPQCWEWTTWMFLFITCIILIVMCLRKCTQTHAPLLFKIVIWFFRNTMKQPNNTVNTGIEESSAPDFSSGKNIDKKPAFKPSLDYIQQNAIMFAVIMLCLFNLASACSDSSVIQAKSESCFMTTGNHINCNFSTKSWMSVSSAKDACLLLQSDEKIPVGSVKISVKAFASCKKYYLGTTKFMQIKVKSAKRCPGMGSCTNNNCAEVTDQSHIEELGIANDYPGVTECVESCGSISCGCALFGTGCTFYRYYAESESDDKYKLFTCPQWEAYYNITVTLDTHNSSVSRVFKVKPGQTVQVDDIKISVRKASVEFLRTFPTDVAFMERDNEIAWLSDEAYQESRLLSCSNFQGCILRHNSCNCHAADSTVQCSCDDQEEMKHEWVKNKLPSLIGEHLFMPNQMNNPTALVLADIDLMVETHNLSASTLIHYTDCSIVNASVSGTNGPDGAILKTFCKTQFGSSVGHVYCNNQIFDVKCSKNGTWTERRWFTNDVTINEECTLACQVSEHHFKIKGHLHQKKHSDEWRKIHGKGEDNTSSLKEFGLGVLAVFQHLYDYILYIIAGVIVILVIVLLLK</sequence>
<dbReference type="Gene3D" id="2.60.40.3770">
    <property type="match status" value="1"/>
</dbReference>
<protein>
    <submittedName>
        <fullName evidence="5">Phlebovirus glycoprotein G2 fusion domain-containing protein</fullName>
    </submittedName>
</protein>
<keyword evidence="1" id="KW-1133">Transmembrane helix</keyword>
<dbReference type="PANTHER" id="PTHR47331:SF1">
    <property type="entry name" value="GAG-LIKE PROTEIN"/>
    <property type="match status" value="1"/>
</dbReference>
<feature type="domain" description="Phlebovirus glycoprotein G2 fusion" evidence="2">
    <location>
        <begin position="363"/>
        <end position="656"/>
    </location>
</feature>
<organism evidence="4 5">
    <name type="scientific">Panagrolaimus superbus</name>
    <dbReference type="NCBI Taxonomy" id="310955"/>
    <lineage>
        <taxon>Eukaryota</taxon>
        <taxon>Metazoa</taxon>
        <taxon>Ecdysozoa</taxon>
        <taxon>Nematoda</taxon>
        <taxon>Chromadorea</taxon>
        <taxon>Rhabditida</taxon>
        <taxon>Tylenchina</taxon>
        <taxon>Panagrolaimomorpha</taxon>
        <taxon>Panagrolaimoidea</taxon>
        <taxon>Panagrolaimidae</taxon>
        <taxon>Panagrolaimus</taxon>
    </lineage>
</organism>
<evidence type="ECO:0000256" key="1">
    <source>
        <dbReference type="SAM" id="Phobius"/>
    </source>
</evidence>
<accession>A0A914ZHU8</accession>
<feature type="transmembrane region" description="Helical" evidence="1">
    <location>
        <begin position="811"/>
        <end position="829"/>
    </location>
</feature>